<reference evidence="2 3" key="1">
    <citation type="journal article" date="2014" name="BMC Genomics">
        <title>Genome sequencing of four Aureobasidium pullulans varieties: biotechnological potential, stress tolerance, and description of new species.</title>
        <authorList>
            <person name="Gostin Ar C."/>
            <person name="Ohm R.A."/>
            <person name="Kogej T."/>
            <person name="Sonjak S."/>
            <person name="Turk M."/>
            <person name="Zajc J."/>
            <person name="Zalar P."/>
            <person name="Grube M."/>
            <person name="Sun H."/>
            <person name="Han J."/>
            <person name="Sharma A."/>
            <person name="Chiniquy J."/>
            <person name="Ngan C.Y."/>
            <person name="Lipzen A."/>
            <person name="Barry K."/>
            <person name="Grigoriev I.V."/>
            <person name="Gunde-Cimerman N."/>
        </authorList>
    </citation>
    <scope>NUCLEOTIDE SEQUENCE [LARGE SCALE GENOMIC DNA]</scope>
    <source>
        <strain evidence="2 3">EXF-150</strain>
    </source>
</reference>
<proteinExistence type="predicted"/>
<dbReference type="RefSeq" id="XP_029754493.1">
    <property type="nucleotide sequence ID" value="XM_029904356.1"/>
</dbReference>
<dbReference type="HOGENOM" id="CLU_1895771_0_0_1"/>
<name>A0A074XUJ3_AURPU</name>
<protein>
    <submittedName>
        <fullName evidence="2">Uncharacterized protein</fullName>
    </submittedName>
</protein>
<dbReference type="Proteomes" id="UP000030706">
    <property type="component" value="Unassembled WGS sequence"/>
</dbReference>
<feature type="compositionally biased region" description="Basic and acidic residues" evidence="1">
    <location>
        <begin position="113"/>
        <end position="134"/>
    </location>
</feature>
<organism evidence="2 3">
    <name type="scientific">Aureobasidium pullulans EXF-150</name>
    <dbReference type="NCBI Taxonomy" id="1043002"/>
    <lineage>
        <taxon>Eukaryota</taxon>
        <taxon>Fungi</taxon>
        <taxon>Dikarya</taxon>
        <taxon>Ascomycota</taxon>
        <taxon>Pezizomycotina</taxon>
        <taxon>Dothideomycetes</taxon>
        <taxon>Dothideomycetidae</taxon>
        <taxon>Dothideales</taxon>
        <taxon>Saccotheciaceae</taxon>
        <taxon>Aureobasidium</taxon>
    </lineage>
</organism>
<evidence type="ECO:0000313" key="2">
    <source>
        <dbReference type="EMBL" id="KEQ78306.1"/>
    </source>
</evidence>
<dbReference type="GeneID" id="40746662"/>
<keyword evidence="3" id="KW-1185">Reference proteome</keyword>
<gene>
    <name evidence="2" type="ORF">M438DRAFT_340813</name>
</gene>
<feature type="region of interest" description="Disordered" evidence="1">
    <location>
        <begin position="45"/>
        <end position="134"/>
    </location>
</feature>
<dbReference type="EMBL" id="KL585074">
    <property type="protein sequence ID" value="KEQ78306.1"/>
    <property type="molecule type" value="Genomic_DNA"/>
</dbReference>
<dbReference type="AlphaFoldDB" id="A0A074XUJ3"/>
<accession>A0A074XUJ3</accession>
<sequence length="134" mass="15248">MLNLDLTRFERESVARLREEEARYKGVSKTITFLISRRPLYTRAASGTYSSSSRYEPSTLRNPFPSPGSYVRRIPTSRNKEDPTLMSRGASGLVNPTSNARLPYVRPGPTNDLDARRRADRATEKDRLATLERN</sequence>
<evidence type="ECO:0000313" key="3">
    <source>
        <dbReference type="Proteomes" id="UP000030706"/>
    </source>
</evidence>
<evidence type="ECO:0000256" key="1">
    <source>
        <dbReference type="SAM" id="MobiDB-lite"/>
    </source>
</evidence>
<feature type="compositionally biased region" description="Polar residues" evidence="1">
    <location>
        <begin position="45"/>
        <end position="61"/>
    </location>
</feature>